<dbReference type="AlphaFoldDB" id="A0A5P1FNB6"/>
<keyword evidence="2" id="KW-1185">Reference proteome</keyword>
<accession>A0A5P1FNB6</accession>
<proteinExistence type="predicted"/>
<protein>
    <submittedName>
        <fullName evidence="1">Uncharacterized protein</fullName>
    </submittedName>
</protein>
<gene>
    <name evidence="1" type="ORF">A4U43_C01F1080</name>
</gene>
<name>A0A5P1FNB6_ASPOF</name>
<dbReference type="EMBL" id="CM007381">
    <property type="protein sequence ID" value="ONK78927.1"/>
    <property type="molecule type" value="Genomic_DNA"/>
</dbReference>
<reference evidence="2" key="1">
    <citation type="journal article" date="2017" name="Nat. Commun.">
        <title>The asparagus genome sheds light on the origin and evolution of a young Y chromosome.</title>
        <authorList>
            <person name="Harkess A."/>
            <person name="Zhou J."/>
            <person name="Xu C."/>
            <person name="Bowers J.E."/>
            <person name="Van der Hulst R."/>
            <person name="Ayyampalayam S."/>
            <person name="Mercati F."/>
            <person name="Riccardi P."/>
            <person name="McKain M.R."/>
            <person name="Kakrana A."/>
            <person name="Tang H."/>
            <person name="Ray J."/>
            <person name="Groenendijk J."/>
            <person name="Arikit S."/>
            <person name="Mathioni S.M."/>
            <person name="Nakano M."/>
            <person name="Shan H."/>
            <person name="Telgmann-Rauber A."/>
            <person name="Kanno A."/>
            <person name="Yue Z."/>
            <person name="Chen H."/>
            <person name="Li W."/>
            <person name="Chen Y."/>
            <person name="Xu X."/>
            <person name="Zhang Y."/>
            <person name="Luo S."/>
            <person name="Chen H."/>
            <person name="Gao J."/>
            <person name="Mao Z."/>
            <person name="Pires J.C."/>
            <person name="Luo M."/>
            <person name="Kudrna D."/>
            <person name="Wing R.A."/>
            <person name="Meyers B.C."/>
            <person name="Yi K."/>
            <person name="Kong H."/>
            <person name="Lavrijsen P."/>
            <person name="Sunseri F."/>
            <person name="Falavigna A."/>
            <person name="Ye Y."/>
            <person name="Leebens-Mack J.H."/>
            <person name="Chen G."/>
        </authorList>
    </citation>
    <scope>NUCLEOTIDE SEQUENCE [LARGE SCALE GENOMIC DNA]</scope>
    <source>
        <strain evidence="2">cv. DH0086</strain>
    </source>
</reference>
<dbReference type="Proteomes" id="UP000243459">
    <property type="component" value="Chromosome 1"/>
</dbReference>
<evidence type="ECO:0000313" key="1">
    <source>
        <dbReference type="EMBL" id="ONK78927.1"/>
    </source>
</evidence>
<sequence length="148" mass="16772">MSSERLHSTMSFTPGLSHLRSIFCSRCPELDLVVCVPKSFSFSLLHDLEFCYAPVYEGLKTSLRRVADCDQIMCLILLPSYSSSSPQIVCVVFPLLHDLVFVFALTVWIFSRILVLSVFHTCSEFERKSVFLCLTKFFALLILSDVSS</sequence>
<organism evidence="1 2">
    <name type="scientific">Asparagus officinalis</name>
    <name type="common">Garden asparagus</name>
    <dbReference type="NCBI Taxonomy" id="4686"/>
    <lineage>
        <taxon>Eukaryota</taxon>
        <taxon>Viridiplantae</taxon>
        <taxon>Streptophyta</taxon>
        <taxon>Embryophyta</taxon>
        <taxon>Tracheophyta</taxon>
        <taxon>Spermatophyta</taxon>
        <taxon>Magnoliopsida</taxon>
        <taxon>Liliopsida</taxon>
        <taxon>Asparagales</taxon>
        <taxon>Asparagaceae</taxon>
        <taxon>Asparagoideae</taxon>
        <taxon>Asparagus</taxon>
    </lineage>
</organism>
<dbReference type="Gramene" id="ONK78927">
    <property type="protein sequence ID" value="ONK78927"/>
    <property type="gene ID" value="A4U43_C01F1080"/>
</dbReference>
<evidence type="ECO:0000313" key="2">
    <source>
        <dbReference type="Proteomes" id="UP000243459"/>
    </source>
</evidence>